<dbReference type="AlphaFoldDB" id="A0AAE3V9F1"/>
<keyword evidence="2" id="KW-1185">Reference proteome</keyword>
<sequence length="234" mass="26098">MKDKIRLSLLCLALIATILLVGLNITTVRVTGNHMYTAEQLEEIIFPDHFSRNSTVCALRELMGKKKSIPFVQDYKLAFTGPTSVELIVYEKSIVGYVSYMSSKMYFDKDGIIVESSGRRLDGIPEITGLHFGQIVLYQKLPVENDRIFSMILNLTQALSSYGIAADVIRYDSSLNASMTAGDVTILLGSDSEMNGKLSELSNILPEIRDLSGTLDLSDFDPTVTNRMYSFKKR</sequence>
<keyword evidence="1" id="KW-0131">Cell cycle</keyword>
<dbReference type="GO" id="GO:0051301">
    <property type="term" value="P:cell division"/>
    <property type="evidence" value="ECO:0007669"/>
    <property type="project" value="UniProtKB-KW"/>
</dbReference>
<gene>
    <name evidence="1" type="ORF">J2S20_000620</name>
</gene>
<evidence type="ECO:0000313" key="2">
    <source>
        <dbReference type="Proteomes" id="UP001241537"/>
    </source>
</evidence>
<dbReference type="Proteomes" id="UP001241537">
    <property type="component" value="Unassembled WGS sequence"/>
</dbReference>
<organism evidence="1 2">
    <name type="scientific">Moryella indoligenes</name>
    <dbReference type="NCBI Taxonomy" id="371674"/>
    <lineage>
        <taxon>Bacteria</taxon>
        <taxon>Bacillati</taxon>
        <taxon>Bacillota</taxon>
        <taxon>Clostridia</taxon>
        <taxon>Lachnospirales</taxon>
        <taxon>Lachnospiraceae</taxon>
        <taxon>Moryella</taxon>
    </lineage>
</organism>
<dbReference type="RefSeq" id="WP_106611637.1">
    <property type="nucleotide sequence ID" value="NZ_JAUSTO010000003.1"/>
</dbReference>
<evidence type="ECO:0000313" key="1">
    <source>
        <dbReference type="EMBL" id="MDQ0151938.1"/>
    </source>
</evidence>
<dbReference type="EMBL" id="JAUSTO010000003">
    <property type="protein sequence ID" value="MDQ0151938.1"/>
    <property type="molecule type" value="Genomic_DNA"/>
</dbReference>
<keyword evidence="1" id="KW-0132">Cell division</keyword>
<accession>A0AAE3V9F1</accession>
<reference evidence="1" key="1">
    <citation type="submission" date="2023-07" db="EMBL/GenBank/DDBJ databases">
        <title>Genomic Encyclopedia of Type Strains, Phase IV (KMG-IV): sequencing the most valuable type-strain genomes for metagenomic binning, comparative biology and taxonomic classification.</title>
        <authorList>
            <person name="Goeker M."/>
        </authorList>
    </citation>
    <scope>NUCLEOTIDE SEQUENCE</scope>
    <source>
        <strain evidence="1">DSM 19659</strain>
    </source>
</reference>
<protein>
    <submittedName>
        <fullName evidence="1">Cell division protein FtsQ</fullName>
    </submittedName>
</protein>
<proteinExistence type="predicted"/>
<comment type="caution">
    <text evidence="1">The sequence shown here is derived from an EMBL/GenBank/DDBJ whole genome shotgun (WGS) entry which is preliminary data.</text>
</comment>
<name>A0AAE3V9F1_9FIRM</name>